<dbReference type="InterPro" id="IPR001623">
    <property type="entry name" value="DnaJ_domain"/>
</dbReference>
<evidence type="ECO:0000256" key="2">
    <source>
        <dbReference type="ARBA" id="ARBA00022737"/>
    </source>
</evidence>
<dbReference type="Gene3D" id="1.10.287.110">
    <property type="entry name" value="DnaJ domain"/>
    <property type="match status" value="1"/>
</dbReference>
<keyword evidence="1" id="KW-0479">Metal-binding</keyword>
<dbReference type="AlphaFoldDB" id="A0A1Y4FX34"/>
<proteinExistence type="predicted"/>
<keyword evidence="5" id="KW-0143">Chaperone</keyword>
<evidence type="ECO:0000313" key="7">
    <source>
        <dbReference type="EMBL" id="MSA93510.1"/>
    </source>
</evidence>
<dbReference type="Proteomes" id="UP000468327">
    <property type="component" value="Unassembled WGS sequence"/>
</dbReference>
<dbReference type="CDD" id="cd10747">
    <property type="entry name" value="DnaJ_C"/>
    <property type="match status" value="1"/>
</dbReference>
<reference evidence="8 12" key="5">
    <citation type="submission" date="2019-11" db="EMBL/GenBank/DDBJ databases">
        <title>Whole genome shotgun sequencing (WGS) data from Adlercreutzia equolifaciens ResAG-91, Eggerthella lenta MRI-F36, MRI-F37, MRI-F40, ResAG-49, ResAG-88, ResAG-121, ResAG-145, and Gordonibacter sp. ResAG-5, ResAG-26, ResAG-43, ResAG-50, ResAG-59.</title>
        <authorList>
            <person name="Stoll D.A."/>
            <person name="Danylec N."/>
            <person name="Franz C.M.A.P."/>
            <person name="Huch M."/>
        </authorList>
    </citation>
    <scope>NUCLEOTIDE SEQUENCE [LARGE SCALE GENOMIC DNA]</scope>
    <source>
        <strain evidence="8 12">ResAG-59</strain>
    </source>
</reference>
<evidence type="ECO:0000313" key="10">
    <source>
        <dbReference type="Proteomes" id="UP000285258"/>
    </source>
</evidence>
<keyword evidence="4" id="KW-0862">Zinc</keyword>
<comment type="caution">
    <text evidence="9">The sequence shown here is derived from an EMBL/GenBank/DDBJ whole genome shotgun (WGS) entry which is preliminary data.</text>
</comment>
<dbReference type="EMBL" id="WPOC01000035">
    <property type="protein sequence ID" value="MVN16564.1"/>
    <property type="molecule type" value="Genomic_DNA"/>
</dbReference>
<evidence type="ECO:0000256" key="3">
    <source>
        <dbReference type="ARBA" id="ARBA00022771"/>
    </source>
</evidence>
<dbReference type="InterPro" id="IPR008971">
    <property type="entry name" value="HSP40/DnaJ_pept-bd"/>
</dbReference>
<dbReference type="PANTHER" id="PTHR43096">
    <property type="entry name" value="DNAJ HOMOLOG 1, MITOCHONDRIAL-RELATED"/>
    <property type="match status" value="1"/>
</dbReference>
<dbReference type="CDD" id="cd06257">
    <property type="entry name" value="DnaJ"/>
    <property type="match status" value="1"/>
</dbReference>
<organism evidence="9 10">
    <name type="scientific">Gordonibacter urolithinfaciens</name>
    <dbReference type="NCBI Taxonomy" id="1335613"/>
    <lineage>
        <taxon>Bacteria</taxon>
        <taxon>Bacillati</taxon>
        <taxon>Actinomycetota</taxon>
        <taxon>Coriobacteriia</taxon>
        <taxon>Eggerthellales</taxon>
        <taxon>Eggerthellaceae</taxon>
        <taxon>Gordonibacter</taxon>
    </lineage>
</organism>
<keyword evidence="2" id="KW-0677">Repeat</keyword>
<dbReference type="GO" id="GO:0005737">
    <property type="term" value="C:cytoplasm"/>
    <property type="evidence" value="ECO:0007669"/>
    <property type="project" value="TreeGrafter"/>
</dbReference>
<dbReference type="Gene3D" id="2.60.260.20">
    <property type="entry name" value="Urease metallochaperone UreE, N-terminal domain"/>
    <property type="match status" value="2"/>
</dbReference>
<dbReference type="FunFam" id="2.60.260.20:FF:000005">
    <property type="entry name" value="Chaperone protein dnaJ 1, mitochondrial"/>
    <property type="match status" value="1"/>
</dbReference>
<evidence type="ECO:0000313" key="8">
    <source>
        <dbReference type="EMBL" id="MVN16564.1"/>
    </source>
</evidence>
<keyword evidence="3" id="KW-0863">Zinc-finger</keyword>
<dbReference type="RefSeq" id="WP_087190707.1">
    <property type="nucleotide sequence ID" value="NZ_CP168029.1"/>
</dbReference>
<dbReference type="InterPro" id="IPR036869">
    <property type="entry name" value="J_dom_sf"/>
</dbReference>
<sequence length="321" mass="33980">MAATPDYYKTLGVARNATADEIKKAFRKLARKHHPDTGGDEAKFKELNEAYEVLSDDKKRKLYDQYGTANENQIPHGWGGGGNVNVEDIFGGAGAGAGGFGSWADILESIRHGDGAFGSDWDFGDLSGFGGGARQPRPRKGQDMNVTLNVSFDEAFKGAEKLVTVRVPGRADKETLTVKIPAGAVDGGRLRFKGKGGPGENGGAAGDLLITTKIDEHPYYSRKGADVEVNVPVTVAEAALGASVVVPAPDGTKVRVRVPAGTQDETVLNIKGKGAPRVKGEGTGDLKVKIDVQVPKAMNDGQKKAMEDFLAATTDDVRSWQ</sequence>
<name>A0A1Y4FX34_9ACTN</name>
<dbReference type="EMBL" id="WKZA01000001">
    <property type="protein sequence ID" value="MSA93510.1"/>
    <property type="molecule type" value="Genomic_DNA"/>
</dbReference>
<reference evidence="10" key="1">
    <citation type="submission" date="2018-05" db="EMBL/GenBank/DDBJ databases">
        <title>Genome Sequencing of selected type strains of the family Eggerthellaceae.</title>
        <authorList>
            <person name="Danylec N."/>
            <person name="Stoll D.A."/>
            <person name="Doetsch A."/>
            <person name="Huch M."/>
        </authorList>
    </citation>
    <scope>NUCLEOTIDE SEQUENCE [LARGE SCALE GENOMIC DNA]</scope>
    <source>
        <strain evidence="10">DSM 27213</strain>
    </source>
</reference>
<evidence type="ECO:0000313" key="9">
    <source>
        <dbReference type="EMBL" id="ROT91984.1"/>
    </source>
</evidence>
<evidence type="ECO:0000259" key="6">
    <source>
        <dbReference type="PROSITE" id="PS50076"/>
    </source>
</evidence>
<protein>
    <submittedName>
        <fullName evidence="7 9">J domain-containing protein</fullName>
    </submittedName>
</protein>
<dbReference type="PROSITE" id="PS50076">
    <property type="entry name" value="DNAJ_2"/>
    <property type="match status" value="1"/>
</dbReference>
<accession>A0A1Y4FX34</accession>
<dbReference type="Pfam" id="PF00226">
    <property type="entry name" value="DnaJ"/>
    <property type="match status" value="1"/>
</dbReference>
<dbReference type="PROSITE" id="PS00636">
    <property type="entry name" value="DNAJ_1"/>
    <property type="match status" value="1"/>
</dbReference>
<dbReference type="SMART" id="SM00271">
    <property type="entry name" value="DnaJ"/>
    <property type="match status" value="1"/>
</dbReference>
<evidence type="ECO:0000256" key="5">
    <source>
        <dbReference type="ARBA" id="ARBA00023186"/>
    </source>
</evidence>
<dbReference type="InterPro" id="IPR002939">
    <property type="entry name" value="DnaJ_C"/>
</dbReference>
<evidence type="ECO:0000313" key="12">
    <source>
        <dbReference type="Proteomes" id="UP000468327"/>
    </source>
</evidence>
<dbReference type="SUPFAM" id="SSF46565">
    <property type="entry name" value="Chaperone J-domain"/>
    <property type="match status" value="1"/>
</dbReference>
<reference evidence="9" key="2">
    <citation type="journal article" date="2019" name="Int. J. Syst. Evol. Microbiol.">
        <title>Gordonibacter faecihominis is a later heterotypic synonym of Gordonibacter urolithinfaciens.</title>
        <authorList>
            <person name="Danylec N."/>
            <person name="Stoll D.A."/>
            <person name="Huch M."/>
        </authorList>
    </citation>
    <scope>NUCLEOTIDE SEQUENCE</scope>
    <source>
        <strain evidence="9">DSM 27213</strain>
    </source>
</reference>
<dbReference type="PRINTS" id="PR00625">
    <property type="entry name" value="JDOMAIN"/>
</dbReference>
<dbReference type="GO" id="GO:0042026">
    <property type="term" value="P:protein refolding"/>
    <property type="evidence" value="ECO:0007669"/>
    <property type="project" value="TreeGrafter"/>
</dbReference>
<evidence type="ECO:0000313" key="11">
    <source>
        <dbReference type="Proteomes" id="UP000462865"/>
    </source>
</evidence>
<dbReference type="EMBL" id="QIBW01000001">
    <property type="protein sequence ID" value="ROT91984.1"/>
    <property type="molecule type" value="Genomic_DNA"/>
</dbReference>
<dbReference type="PANTHER" id="PTHR43096:SF52">
    <property type="entry name" value="DNAJ HOMOLOG 1, MITOCHONDRIAL-RELATED"/>
    <property type="match status" value="1"/>
</dbReference>
<dbReference type="InterPro" id="IPR018253">
    <property type="entry name" value="DnaJ_domain_CS"/>
</dbReference>
<feature type="domain" description="J" evidence="6">
    <location>
        <begin position="6"/>
        <end position="67"/>
    </location>
</feature>
<keyword evidence="12" id="KW-1185">Reference proteome</keyword>
<evidence type="ECO:0000256" key="4">
    <source>
        <dbReference type="ARBA" id="ARBA00022833"/>
    </source>
</evidence>
<dbReference type="GO" id="GO:0051082">
    <property type="term" value="F:unfolded protein binding"/>
    <property type="evidence" value="ECO:0007669"/>
    <property type="project" value="InterPro"/>
</dbReference>
<dbReference type="Pfam" id="PF01556">
    <property type="entry name" value="DnaJ_C"/>
    <property type="match status" value="1"/>
</dbReference>
<dbReference type="SUPFAM" id="SSF49493">
    <property type="entry name" value="HSP40/DnaJ peptide-binding domain"/>
    <property type="match status" value="2"/>
</dbReference>
<dbReference type="Proteomes" id="UP000285258">
    <property type="component" value="Unassembled WGS sequence"/>
</dbReference>
<gene>
    <name evidence="9" type="ORF">DMP12_00240</name>
    <name evidence="7" type="ORF">GKG38_00155</name>
    <name evidence="8" type="ORF">GO738_14640</name>
</gene>
<reference evidence="7 11" key="4">
    <citation type="journal article" date="2019" name="Nat. Med.">
        <title>A library of human gut bacterial isolates paired with longitudinal multiomics data enables mechanistic microbiome research.</title>
        <authorList>
            <person name="Poyet M."/>
            <person name="Groussin M."/>
            <person name="Gibbons S.M."/>
            <person name="Avila-Pacheco J."/>
            <person name="Jiang X."/>
            <person name="Kearney S.M."/>
            <person name="Perrotta A.R."/>
            <person name="Berdy B."/>
            <person name="Zhao S."/>
            <person name="Lieberman T.D."/>
            <person name="Swanson P.K."/>
            <person name="Smith M."/>
            <person name="Roesemann S."/>
            <person name="Alexander J.E."/>
            <person name="Rich S.A."/>
            <person name="Livny J."/>
            <person name="Vlamakis H."/>
            <person name="Clish C."/>
            <person name="Bullock K."/>
            <person name="Deik A."/>
            <person name="Scott J."/>
            <person name="Pierce K.A."/>
            <person name="Xavier R.J."/>
            <person name="Alm E.J."/>
        </authorList>
    </citation>
    <scope>NUCLEOTIDE SEQUENCE [LARGE SCALE GENOMIC DNA]</scope>
    <source>
        <strain evidence="7 11">BIOML-A1</strain>
    </source>
</reference>
<dbReference type="Proteomes" id="UP000462865">
    <property type="component" value="Unassembled WGS sequence"/>
</dbReference>
<evidence type="ECO:0000256" key="1">
    <source>
        <dbReference type="ARBA" id="ARBA00022723"/>
    </source>
</evidence>
<reference evidence="9" key="3">
    <citation type="journal article" date="2019" name="Microbiol. Resour. Announc.">
        <title>Draft Genome Sequences of Type Strains of Gordonibacter faecihominis, Paraeggerthella hongkongensis, Parvibacter caecicola,Slackia equolifaciens, Slackia faecicanis, and Slackia isoflavoniconvertens.</title>
        <authorList>
            <person name="Danylec N."/>
            <person name="Stoll D.A."/>
            <person name="Dotsch A."/>
            <person name="Huch M."/>
        </authorList>
    </citation>
    <scope>NUCLEOTIDE SEQUENCE</scope>
    <source>
        <strain evidence="9">DSM 27213</strain>
    </source>
</reference>
<dbReference type="GO" id="GO:0008270">
    <property type="term" value="F:zinc ion binding"/>
    <property type="evidence" value="ECO:0007669"/>
    <property type="project" value="UniProtKB-KW"/>
</dbReference>